<accession>A0A6L8MR28</accession>
<evidence type="ECO:0000313" key="3">
    <source>
        <dbReference type="Proteomes" id="UP000474565"/>
    </source>
</evidence>
<dbReference type="EMBL" id="WWCP01000028">
    <property type="protein sequence ID" value="MYM84148.1"/>
    <property type="molecule type" value="Genomic_DNA"/>
</dbReference>
<sequence>MDFHCHLDLYPNAREVYKEALLRNEFTWLVTTSPRAFEATSRVLGASSKILVTPGLHPEIAHDRAAELELLLEQIAIASAVGEVGLDGSPRFKHSYEIQLHIFESVIRRCAAVGGRPLSIHSRRAVKDVLSILQKYPGFGTAIMHWFSGTPAELKAAEASGCWFSVGPAMFESANGRALAAKMPPDRVVPESDGPFAKVAGTTVMPWSAHDTAERLATLWGVRSDQAAASLAYNSNQLLCLMGRS</sequence>
<dbReference type="PIRSF" id="PIRSF005902">
    <property type="entry name" value="DNase_TatD"/>
    <property type="match status" value="1"/>
</dbReference>
<dbReference type="Gene3D" id="3.20.20.140">
    <property type="entry name" value="Metal-dependent hydrolases"/>
    <property type="match status" value="1"/>
</dbReference>
<dbReference type="InterPro" id="IPR049677">
    <property type="entry name" value="QatD"/>
</dbReference>
<dbReference type="GO" id="GO:0016788">
    <property type="term" value="F:hydrolase activity, acting on ester bonds"/>
    <property type="evidence" value="ECO:0007669"/>
    <property type="project" value="InterPro"/>
</dbReference>
<dbReference type="InterPro" id="IPR001130">
    <property type="entry name" value="TatD-like"/>
</dbReference>
<feature type="binding site" evidence="1">
    <location>
        <position position="145"/>
    </location>
    <ligand>
        <name>a divalent metal cation</name>
        <dbReference type="ChEBI" id="CHEBI:60240"/>
        <label>2</label>
    </ligand>
</feature>
<dbReference type="PANTHER" id="PTHR46124">
    <property type="entry name" value="D-AMINOACYL-TRNA DEACYLASE"/>
    <property type="match status" value="1"/>
</dbReference>
<proteinExistence type="predicted"/>
<keyword evidence="1" id="KW-0479">Metal-binding</keyword>
<dbReference type="GO" id="GO:0046872">
    <property type="term" value="F:metal ion binding"/>
    <property type="evidence" value="ECO:0007669"/>
    <property type="project" value="UniProtKB-KW"/>
</dbReference>
<feature type="binding site" evidence="1">
    <location>
        <position position="83"/>
    </location>
    <ligand>
        <name>a divalent metal cation</name>
        <dbReference type="ChEBI" id="CHEBI:60240"/>
        <label>1</label>
    </ligand>
</feature>
<dbReference type="Pfam" id="PF01026">
    <property type="entry name" value="TatD_DNase"/>
    <property type="match status" value="1"/>
</dbReference>
<dbReference type="SUPFAM" id="SSF51556">
    <property type="entry name" value="Metallo-dependent hydrolases"/>
    <property type="match status" value="1"/>
</dbReference>
<dbReference type="CDD" id="cd01310">
    <property type="entry name" value="TatD_DNAse"/>
    <property type="match status" value="1"/>
</dbReference>
<reference evidence="2 3" key="1">
    <citation type="submission" date="2019-12" db="EMBL/GenBank/DDBJ databases">
        <title>Novel species isolated from a subtropical stream in China.</title>
        <authorList>
            <person name="Lu H."/>
        </authorList>
    </citation>
    <scope>NUCLEOTIDE SEQUENCE [LARGE SCALE GENOMIC DNA]</scope>
    <source>
        <strain evidence="2 3">FT50W</strain>
    </source>
</reference>
<dbReference type="RefSeq" id="WP_161020747.1">
    <property type="nucleotide sequence ID" value="NZ_WWCP01000028.1"/>
</dbReference>
<feature type="binding site" evidence="1">
    <location>
        <position position="6"/>
    </location>
    <ligand>
        <name>a divalent metal cation</name>
        <dbReference type="ChEBI" id="CHEBI:60240"/>
        <label>1</label>
    </ligand>
</feature>
<evidence type="ECO:0000256" key="1">
    <source>
        <dbReference type="PIRSR" id="PIRSR005902-1"/>
    </source>
</evidence>
<dbReference type="AlphaFoldDB" id="A0A6L8MR28"/>
<evidence type="ECO:0000313" key="2">
    <source>
        <dbReference type="EMBL" id="MYM84148.1"/>
    </source>
</evidence>
<feature type="binding site" evidence="1">
    <location>
        <position position="4"/>
    </location>
    <ligand>
        <name>a divalent metal cation</name>
        <dbReference type="ChEBI" id="CHEBI:60240"/>
        <label>1</label>
    </ligand>
</feature>
<gene>
    <name evidence="2" type="ORF">GTP44_19610</name>
</gene>
<organism evidence="2 3">
    <name type="scientific">Duganella lactea</name>
    <dbReference type="NCBI Taxonomy" id="2692173"/>
    <lineage>
        <taxon>Bacteria</taxon>
        <taxon>Pseudomonadati</taxon>
        <taxon>Pseudomonadota</taxon>
        <taxon>Betaproteobacteria</taxon>
        <taxon>Burkholderiales</taxon>
        <taxon>Oxalobacteraceae</taxon>
        <taxon>Telluria group</taxon>
        <taxon>Duganella</taxon>
    </lineage>
</organism>
<feature type="binding site" evidence="1">
    <location>
        <position position="193"/>
    </location>
    <ligand>
        <name>a divalent metal cation</name>
        <dbReference type="ChEBI" id="CHEBI:60240"/>
        <label>1</label>
    </ligand>
</feature>
<feature type="binding site" evidence="1">
    <location>
        <position position="121"/>
    </location>
    <ligand>
        <name>a divalent metal cation</name>
        <dbReference type="ChEBI" id="CHEBI:60240"/>
        <label>2</label>
    </ligand>
</feature>
<dbReference type="Proteomes" id="UP000474565">
    <property type="component" value="Unassembled WGS sequence"/>
</dbReference>
<name>A0A6L8MR28_9BURK</name>
<dbReference type="NCBIfam" id="NF041926">
    <property type="entry name" value="QatD"/>
    <property type="match status" value="1"/>
</dbReference>
<dbReference type="PANTHER" id="PTHR46124:SF2">
    <property type="entry name" value="D-AMINOACYL-TRNA DEACYLASE"/>
    <property type="match status" value="1"/>
</dbReference>
<comment type="caution">
    <text evidence="2">The sequence shown here is derived from an EMBL/GenBank/DDBJ whole genome shotgun (WGS) entry which is preliminary data.</text>
</comment>
<dbReference type="InterPro" id="IPR032466">
    <property type="entry name" value="Metal_Hydrolase"/>
</dbReference>
<protein>
    <submittedName>
        <fullName evidence="2">TatD family deoxyribonuclease</fullName>
    </submittedName>
</protein>